<protein>
    <submittedName>
        <fullName evidence="1">Uncharacterized protein</fullName>
    </submittedName>
</protein>
<name>A0A2V4L801_AQUAC</name>
<organism evidence="1 2">
    <name type="scientific">Aquipseudomonas alcaligenes</name>
    <name type="common">Pseudomonas alcaligenes</name>
    <dbReference type="NCBI Taxonomy" id="43263"/>
    <lineage>
        <taxon>Bacteria</taxon>
        <taxon>Pseudomonadati</taxon>
        <taxon>Pseudomonadota</taxon>
        <taxon>Gammaproteobacteria</taxon>
        <taxon>Pseudomonadales</taxon>
        <taxon>Pseudomonadaceae</taxon>
        <taxon>Aquipseudomonas</taxon>
    </lineage>
</organism>
<comment type="caution">
    <text evidence="1">The sequence shown here is derived from an EMBL/GenBank/DDBJ whole genome shotgun (WGS) entry which is preliminary data.</text>
</comment>
<evidence type="ECO:0000313" key="1">
    <source>
        <dbReference type="EMBL" id="PYC20950.1"/>
    </source>
</evidence>
<reference evidence="1 2" key="1">
    <citation type="submission" date="2018-06" db="EMBL/GenBank/DDBJ databases">
        <title>Pseudomonas diversity within urban Lake Michigan freshwaters.</title>
        <authorList>
            <person name="Batrich M."/>
            <person name="Hatzopoulos T."/>
            <person name="Putonti C."/>
        </authorList>
    </citation>
    <scope>NUCLEOTIDE SEQUENCE [LARGE SCALE GENOMIC DNA]</scope>
    <source>
        <strain evidence="1 2">MB-090714</strain>
    </source>
</reference>
<sequence>MIQRFTLCDSPEGALNIHAAKITELTIVRLLGSIQFFDEMMGAGCEEAGYDQLKCFDVASCMSLTKAGRVCHRGYRDFLDGLNEPYKGSH</sequence>
<dbReference type="Proteomes" id="UP000248146">
    <property type="component" value="Unassembled WGS sequence"/>
</dbReference>
<accession>A0A2V4L801</accession>
<dbReference type="AlphaFoldDB" id="A0A2V4L801"/>
<evidence type="ECO:0000313" key="2">
    <source>
        <dbReference type="Proteomes" id="UP000248146"/>
    </source>
</evidence>
<gene>
    <name evidence="1" type="ORF">DMO17_16465</name>
</gene>
<proteinExistence type="predicted"/>
<dbReference type="EMBL" id="QJRX01000009">
    <property type="protein sequence ID" value="PYC20950.1"/>
    <property type="molecule type" value="Genomic_DNA"/>
</dbReference>